<proteinExistence type="predicted"/>
<dbReference type="AlphaFoldDB" id="A0AAU8EQ90"/>
<protein>
    <submittedName>
        <fullName evidence="4">DUF6318 family protein</fullName>
    </submittedName>
</protein>
<reference evidence="4" key="1">
    <citation type="submission" date="2024-06" db="EMBL/GenBank/DDBJ databases">
        <title>Biodegradation of dimethachlon by Arthrobacter sp. K5: mechanistic insights and ecological implications.</title>
        <authorList>
            <person name="Hu S."/>
            <person name="Lu P."/>
        </authorList>
    </citation>
    <scope>NUCLEOTIDE SEQUENCE</scope>
    <source>
        <strain evidence="4">K5</strain>
    </source>
</reference>
<gene>
    <name evidence="4" type="ORF">ABRP34_19075</name>
</gene>
<dbReference type="PROSITE" id="PS51257">
    <property type="entry name" value="PROKAR_LIPOPROTEIN"/>
    <property type="match status" value="1"/>
</dbReference>
<dbReference type="Pfam" id="PF19843">
    <property type="entry name" value="DUF6318"/>
    <property type="match status" value="1"/>
</dbReference>
<evidence type="ECO:0000256" key="2">
    <source>
        <dbReference type="SAM" id="SignalP"/>
    </source>
</evidence>
<dbReference type="EMBL" id="CP159279">
    <property type="protein sequence ID" value="XCH10885.1"/>
    <property type="molecule type" value="Genomic_DNA"/>
</dbReference>
<accession>A0AAU8EQ90</accession>
<feature type="domain" description="DUF6318" evidence="3">
    <location>
        <begin position="70"/>
        <end position="218"/>
    </location>
</feature>
<feature type="compositionally biased region" description="Low complexity" evidence="1">
    <location>
        <begin position="37"/>
        <end position="61"/>
    </location>
</feature>
<evidence type="ECO:0000313" key="4">
    <source>
        <dbReference type="EMBL" id="XCH10885.1"/>
    </source>
</evidence>
<sequence length="224" mass="23793">MTSRTCISERLRLPVISAVAVSVLALAGCSDGGDPQTGPTATAVASPAASGSGSASAKPSATPSPKPTPAYKPADAKGRAQNVPVPMKPALADKNTKEGLEAFTKYWFQALSYAYETGNTKLMEARSRPDCRFCNGLRDNIKNAWQGKQWIVGGKIQTPSVRGLYKEGATSQQATVQVIQQEITIYKTDGKPFPDVTKQTNTGSLAVVRFDSSGWTVIDLGLIR</sequence>
<dbReference type="InterPro" id="IPR046281">
    <property type="entry name" value="DUF6318"/>
</dbReference>
<evidence type="ECO:0000256" key="1">
    <source>
        <dbReference type="SAM" id="MobiDB-lite"/>
    </source>
</evidence>
<feature type="signal peptide" evidence="2">
    <location>
        <begin position="1"/>
        <end position="27"/>
    </location>
</feature>
<name>A0AAU8EQ90_9MICC</name>
<keyword evidence="2" id="KW-0732">Signal</keyword>
<dbReference type="RefSeq" id="WP_353711351.1">
    <property type="nucleotide sequence ID" value="NZ_CP159279.1"/>
</dbReference>
<evidence type="ECO:0000259" key="3">
    <source>
        <dbReference type="Pfam" id="PF19843"/>
    </source>
</evidence>
<feature type="region of interest" description="Disordered" evidence="1">
    <location>
        <begin position="32"/>
        <end position="84"/>
    </location>
</feature>
<organism evidence="4">
    <name type="scientific">Arthrobacter sp. K5</name>
    <dbReference type="NCBI Taxonomy" id="2839623"/>
    <lineage>
        <taxon>Bacteria</taxon>
        <taxon>Bacillati</taxon>
        <taxon>Actinomycetota</taxon>
        <taxon>Actinomycetes</taxon>
        <taxon>Micrococcales</taxon>
        <taxon>Micrococcaceae</taxon>
        <taxon>Arthrobacter</taxon>
    </lineage>
</organism>
<feature type="chain" id="PRO_5043358473" evidence="2">
    <location>
        <begin position="28"/>
        <end position="224"/>
    </location>
</feature>